<name>A0A917EQQ3_9BACI</name>
<keyword evidence="1" id="KW-0472">Membrane</keyword>
<accession>A0A917EQQ3</accession>
<keyword evidence="3" id="KW-1185">Reference proteome</keyword>
<comment type="caution">
    <text evidence="2">The sequence shown here is derived from an EMBL/GenBank/DDBJ whole genome shotgun (WGS) entry which is preliminary data.</text>
</comment>
<feature type="transmembrane region" description="Helical" evidence="1">
    <location>
        <begin position="28"/>
        <end position="49"/>
    </location>
</feature>
<evidence type="ECO:0000256" key="1">
    <source>
        <dbReference type="SAM" id="Phobius"/>
    </source>
</evidence>
<dbReference type="InterPro" id="IPR024490">
    <property type="entry name" value="DUF2759"/>
</dbReference>
<sequence>MGLVIILALVTVLSLVGTLKTLKDKNFIGAGFGFASVVTFGWFVIMTVLNNGYPPTH</sequence>
<keyword evidence="1" id="KW-1133">Transmembrane helix</keyword>
<proteinExistence type="predicted"/>
<dbReference type="RefSeq" id="WP_188389260.1">
    <property type="nucleotide sequence ID" value="NZ_BMFK01000002.1"/>
</dbReference>
<reference evidence="2" key="1">
    <citation type="journal article" date="2014" name="Int. J. Syst. Evol. Microbiol.">
        <title>Complete genome sequence of Corynebacterium casei LMG S-19264T (=DSM 44701T), isolated from a smear-ripened cheese.</title>
        <authorList>
            <consortium name="US DOE Joint Genome Institute (JGI-PGF)"/>
            <person name="Walter F."/>
            <person name="Albersmeier A."/>
            <person name="Kalinowski J."/>
            <person name="Ruckert C."/>
        </authorList>
    </citation>
    <scope>NUCLEOTIDE SEQUENCE</scope>
    <source>
        <strain evidence="2">CGMCC 1.12698</strain>
    </source>
</reference>
<evidence type="ECO:0000313" key="2">
    <source>
        <dbReference type="EMBL" id="GGE73976.1"/>
    </source>
</evidence>
<dbReference type="Proteomes" id="UP000605259">
    <property type="component" value="Unassembled WGS sequence"/>
</dbReference>
<evidence type="ECO:0000313" key="3">
    <source>
        <dbReference type="Proteomes" id="UP000605259"/>
    </source>
</evidence>
<dbReference type="EMBL" id="BMFK01000002">
    <property type="protein sequence ID" value="GGE73976.1"/>
    <property type="molecule type" value="Genomic_DNA"/>
</dbReference>
<evidence type="ECO:0008006" key="4">
    <source>
        <dbReference type="Google" id="ProtNLM"/>
    </source>
</evidence>
<organism evidence="2 3">
    <name type="scientific">Priestia taiwanensis</name>
    <dbReference type="NCBI Taxonomy" id="1347902"/>
    <lineage>
        <taxon>Bacteria</taxon>
        <taxon>Bacillati</taxon>
        <taxon>Bacillota</taxon>
        <taxon>Bacilli</taxon>
        <taxon>Bacillales</taxon>
        <taxon>Bacillaceae</taxon>
        <taxon>Priestia</taxon>
    </lineage>
</organism>
<reference evidence="2" key="2">
    <citation type="submission" date="2020-09" db="EMBL/GenBank/DDBJ databases">
        <authorList>
            <person name="Sun Q."/>
            <person name="Zhou Y."/>
        </authorList>
    </citation>
    <scope>NUCLEOTIDE SEQUENCE</scope>
    <source>
        <strain evidence="2">CGMCC 1.12698</strain>
    </source>
</reference>
<gene>
    <name evidence="2" type="ORF">GCM10007140_24820</name>
</gene>
<protein>
    <recommendedName>
        <fullName evidence="4">DUF2759 domain-containing protein</fullName>
    </recommendedName>
</protein>
<dbReference type="Pfam" id="PF10958">
    <property type="entry name" value="DUF2759"/>
    <property type="match status" value="1"/>
</dbReference>
<keyword evidence="1" id="KW-0812">Transmembrane</keyword>
<dbReference type="AlphaFoldDB" id="A0A917EQQ3"/>